<reference evidence="1" key="1">
    <citation type="submission" date="2022-12" db="EMBL/GenBank/DDBJ databases">
        <title>Complete genome sequence of an Australian strain of Rouxiella badensis DAR84756 and resolution of the R. badensis DSM100043 and R. chamberiensis DSM28324 genomes.</title>
        <authorList>
            <person name="Paul S."/>
            <person name="Anderson P.J."/>
            <person name="Maynard G."/>
            <person name="Dyall-Smith M."/>
            <person name="Kudinha T."/>
        </authorList>
    </citation>
    <scope>NUCLEOTIDE SEQUENCE</scope>
    <source>
        <strain evidence="1">DSM 28324</strain>
    </source>
</reference>
<gene>
    <name evidence="1" type="ORF">O1V66_07860</name>
</gene>
<name>A0ABY7HU53_9GAMM</name>
<keyword evidence="2" id="KW-1185">Reference proteome</keyword>
<dbReference type="RefSeq" id="WP_045047721.1">
    <property type="nucleotide sequence ID" value="NZ_CP114058.1"/>
</dbReference>
<proteinExistence type="predicted"/>
<dbReference type="EMBL" id="CP114058">
    <property type="protein sequence ID" value="WAT02487.1"/>
    <property type="molecule type" value="Genomic_DNA"/>
</dbReference>
<accession>A0ABY7HU53</accession>
<evidence type="ECO:0000313" key="1">
    <source>
        <dbReference type="EMBL" id="WAT02487.1"/>
    </source>
</evidence>
<protein>
    <submittedName>
        <fullName evidence="1">Uncharacterized protein</fullName>
    </submittedName>
</protein>
<organism evidence="1 2">
    <name type="scientific">Rouxiella chamberiensis</name>
    <dbReference type="NCBI Taxonomy" id="1513468"/>
    <lineage>
        <taxon>Bacteria</taxon>
        <taxon>Pseudomonadati</taxon>
        <taxon>Pseudomonadota</taxon>
        <taxon>Gammaproteobacteria</taxon>
        <taxon>Enterobacterales</taxon>
        <taxon>Yersiniaceae</taxon>
        <taxon>Rouxiella</taxon>
    </lineage>
</organism>
<dbReference type="Proteomes" id="UP001164712">
    <property type="component" value="Chromosome"/>
</dbReference>
<sequence>MRLSLNSDLPELENLLAEYEEDDVISNIEVINFSQLADTYMERVESSYLAENKGLFTKAVDDVSQALQKMAIAIEKNKASQEDRDNANRAVQFQIAQIIVNYNRTIGKEKFKTGYIKESK</sequence>
<evidence type="ECO:0000313" key="2">
    <source>
        <dbReference type="Proteomes" id="UP001164712"/>
    </source>
</evidence>